<dbReference type="Gene3D" id="2.60.40.150">
    <property type="entry name" value="C2 domain"/>
    <property type="match status" value="4"/>
</dbReference>
<dbReference type="CDD" id="cd04037">
    <property type="entry name" value="C2E_Ferlin"/>
    <property type="match status" value="1"/>
</dbReference>
<dbReference type="InterPro" id="IPR055072">
    <property type="entry name" value="Ferlin_DSRM"/>
</dbReference>
<dbReference type="Pfam" id="PF16165">
    <property type="entry name" value="Ferlin_C"/>
    <property type="match status" value="1"/>
</dbReference>
<dbReference type="Pfam" id="PF00168">
    <property type="entry name" value="C2"/>
    <property type="match status" value="4"/>
</dbReference>
<dbReference type="OrthoDB" id="10059618at2759"/>
<dbReference type="Pfam" id="PF22901">
    <property type="entry name" value="dsrm_Ferlin"/>
    <property type="match status" value="1"/>
</dbReference>
<evidence type="ECO:0000259" key="7">
    <source>
        <dbReference type="PROSITE" id="PS50004"/>
    </source>
</evidence>
<dbReference type="STRING" id="7244.A0A0Q9WTK5"/>
<dbReference type="InterPro" id="IPR035892">
    <property type="entry name" value="C2_domain_sf"/>
</dbReference>
<evidence type="ECO:0000313" key="9">
    <source>
        <dbReference type="Proteomes" id="UP000008792"/>
    </source>
</evidence>
<dbReference type="SUPFAM" id="SSF49562">
    <property type="entry name" value="C2 domain (Calcium/lipid-binding domain, CaLB)"/>
    <property type="match status" value="4"/>
</dbReference>
<dbReference type="GO" id="GO:0007009">
    <property type="term" value="P:plasma membrane organization"/>
    <property type="evidence" value="ECO:0007669"/>
    <property type="project" value="TreeGrafter"/>
</dbReference>
<name>A0A0Q9WTK5_DROVI</name>
<dbReference type="InterPro" id="IPR000008">
    <property type="entry name" value="C2_dom"/>
</dbReference>
<evidence type="ECO:0000256" key="4">
    <source>
        <dbReference type="ARBA" id="ARBA00022989"/>
    </source>
</evidence>
<feature type="domain" description="C2" evidence="7">
    <location>
        <begin position="1"/>
        <end position="117"/>
    </location>
</feature>
<dbReference type="CDD" id="cd04017">
    <property type="entry name" value="C2D_Ferlin"/>
    <property type="match status" value="1"/>
</dbReference>
<dbReference type="InterPro" id="IPR012968">
    <property type="entry name" value="FerIin_dom"/>
</dbReference>
<accession>A0A0Q9WTK5</accession>
<organism evidence="8 9">
    <name type="scientific">Drosophila virilis</name>
    <name type="common">Fruit fly</name>
    <dbReference type="NCBI Taxonomy" id="7244"/>
    <lineage>
        <taxon>Eukaryota</taxon>
        <taxon>Metazoa</taxon>
        <taxon>Ecdysozoa</taxon>
        <taxon>Arthropoda</taxon>
        <taxon>Hexapoda</taxon>
        <taxon>Insecta</taxon>
        <taxon>Pterygota</taxon>
        <taxon>Neoptera</taxon>
        <taxon>Endopterygota</taxon>
        <taxon>Diptera</taxon>
        <taxon>Brachycera</taxon>
        <taxon>Muscomorpha</taxon>
        <taxon>Ephydroidea</taxon>
        <taxon>Drosophilidae</taxon>
        <taxon>Drosophila</taxon>
    </lineage>
</organism>
<dbReference type="PANTHER" id="PTHR12546">
    <property type="entry name" value="FER-1-LIKE"/>
    <property type="match status" value="1"/>
</dbReference>
<evidence type="ECO:0000256" key="3">
    <source>
        <dbReference type="ARBA" id="ARBA00022737"/>
    </source>
</evidence>
<gene>
    <name evidence="8" type="primary">Dvir\GJ12291</name>
    <name evidence="8" type="ORF">Dvir_GJ12291</name>
</gene>
<keyword evidence="9" id="KW-1185">Reference proteome</keyword>
<keyword evidence="5 6" id="KW-0472">Membrane</keyword>
<dbReference type="PANTHER" id="PTHR12546:SF60">
    <property type="entry name" value="MISFIRE, ISOFORM F"/>
    <property type="match status" value="1"/>
</dbReference>
<proteinExistence type="predicted"/>
<dbReference type="Proteomes" id="UP000008792">
    <property type="component" value="Unassembled WGS sequence"/>
</dbReference>
<evidence type="ECO:0000256" key="2">
    <source>
        <dbReference type="ARBA" id="ARBA00022692"/>
    </source>
</evidence>
<evidence type="ECO:0000256" key="6">
    <source>
        <dbReference type="SAM" id="Phobius"/>
    </source>
</evidence>
<reference evidence="8 9" key="1">
    <citation type="journal article" date="2007" name="Nature">
        <title>Evolution of genes and genomes on the Drosophila phylogeny.</title>
        <authorList>
            <consortium name="Drosophila 12 Genomes Consortium"/>
            <person name="Clark A.G."/>
            <person name="Eisen M.B."/>
            <person name="Smith D.R."/>
            <person name="Bergman C.M."/>
            <person name="Oliver B."/>
            <person name="Markow T.A."/>
            <person name="Kaufman T.C."/>
            <person name="Kellis M."/>
            <person name="Gelbart W."/>
            <person name="Iyer V.N."/>
            <person name="Pollard D.A."/>
            <person name="Sackton T.B."/>
            <person name="Larracuente A.M."/>
            <person name="Singh N.D."/>
            <person name="Abad J.P."/>
            <person name="Abt D.N."/>
            <person name="Adryan B."/>
            <person name="Aguade M."/>
            <person name="Akashi H."/>
            <person name="Anderson W.W."/>
            <person name="Aquadro C.F."/>
            <person name="Ardell D.H."/>
            <person name="Arguello R."/>
            <person name="Artieri C.G."/>
            <person name="Barbash D.A."/>
            <person name="Barker D."/>
            <person name="Barsanti P."/>
            <person name="Batterham P."/>
            <person name="Batzoglou S."/>
            <person name="Begun D."/>
            <person name="Bhutkar A."/>
            <person name="Blanco E."/>
            <person name="Bosak S.A."/>
            <person name="Bradley R.K."/>
            <person name="Brand A.D."/>
            <person name="Brent M.R."/>
            <person name="Brooks A.N."/>
            <person name="Brown R.H."/>
            <person name="Butlin R.K."/>
            <person name="Caggese C."/>
            <person name="Calvi B.R."/>
            <person name="Bernardo de Carvalho A."/>
            <person name="Caspi A."/>
            <person name="Castrezana S."/>
            <person name="Celniker S.E."/>
            <person name="Chang J.L."/>
            <person name="Chapple C."/>
            <person name="Chatterji S."/>
            <person name="Chinwalla A."/>
            <person name="Civetta A."/>
            <person name="Clifton S.W."/>
            <person name="Comeron J.M."/>
            <person name="Costello J.C."/>
            <person name="Coyne J.A."/>
            <person name="Daub J."/>
            <person name="David R.G."/>
            <person name="Delcher A.L."/>
            <person name="Delehaunty K."/>
            <person name="Do C.B."/>
            <person name="Ebling H."/>
            <person name="Edwards K."/>
            <person name="Eickbush T."/>
            <person name="Evans J.D."/>
            <person name="Filipski A."/>
            <person name="Findeiss S."/>
            <person name="Freyhult E."/>
            <person name="Fulton L."/>
            <person name="Fulton R."/>
            <person name="Garcia A.C."/>
            <person name="Gardiner A."/>
            <person name="Garfield D.A."/>
            <person name="Garvin B.E."/>
            <person name="Gibson G."/>
            <person name="Gilbert D."/>
            <person name="Gnerre S."/>
            <person name="Godfrey J."/>
            <person name="Good R."/>
            <person name="Gotea V."/>
            <person name="Gravely B."/>
            <person name="Greenberg A.J."/>
            <person name="Griffiths-Jones S."/>
            <person name="Gross S."/>
            <person name="Guigo R."/>
            <person name="Gustafson E.A."/>
            <person name="Haerty W."/>
            <person name="Hahn M.W."/>
            <person name="Halligan D.L."/>
            <person name="Halpern A.L."/>
            <person name="Halter G.M."/>
            <person name="Han M.V."/>
            <person name="Heger A."/>
            <person name="Hillier L."/>
            <person name="Hinrichs A.S."/>
            <person name="Holmes I."/>
            <person name="Hoskins R.A."/>
            <person name="Hubisz M.J."/>
            <person name="Hultmark D."/>
            <person name="Huntley M.A."/>
            <person name="Jaffe D.B."/>
            <person name="Jagadeeshan S."/>
            <person name="Jeck W.R."/>
            <person name="Johnson J."/>
            <person name="Jones C.D."/>
            <person name="Jordan W.C."/>
            <person name="Karpen G.H."/>
            <person name="Kataoka E."/>
            <person name="Keightley P.D."/>
            <person name="Kheradpour P."/>
            <person name="Kirkness E.F."/>
            <person name="Koerich L.B."/>
            <person name="Kristiansen K."/>
            <person name="Kudrna D."/>
            <person name="Kulathinal R.J."/>
            <person name="Kumar S."/>
            <person name="Kwok R."/>
            <person name="Lander E."/>
            <person name="Langley C.H."/>
            <person name="Lapoint R."/>
            <person name="Lazzaro B.P."/>
            <person name="Lee S.J."/>
            <person name="Levesque L."/>
            <person name="Li R."/>
            <person name="Lin C.F."/>
            <person name="Lin M.F."/>
            <person name="Lindblad-Toh K."/>
            <person name="Llopart A."/>
            <person name="Long M."/>
            <person name="Low L."/>
            <person name="Lozovsky E."/>
            <person name="Lu J."/>
            <person name="Luo M."/>
            <person name="Machado C.A."/>
            <person name="Makalowski W."/>
            <person name="Marzo M."/>
            <person name="Matsuda M."/>
            <person name="Matzkin L."/>
            <person name="McAllister B."/>
            <person name="McBride C.S."/>
            <person name="McKernan B."/>
            <person name="McKernan K."/>
            <person name="Mendez-Lago M."/>
            <person name="Minx P."/>
            <person name="Mollenhauer M.U."/>
            <person name="Montooth K."/>
            <person name="Mount S.M."/>
            <person name="Mu X."/>
            <person name="Myers E."/>
            <person name="Negre B."/>
            <person name="Newfeld S."/>
            <person name="Nielsen R."/>
            <person name="Noor M.A."/>
            <person name="O'Grady P."/>
            <person name="Pachter L."/>
            <person name="Papaceit M."/>
            <person name="Parisi M.J."/>
            <person name="Parisi M."/>
            <person name="Parts L."/>
            <person name="Pedersen J.S."/>
            <person name="Pesole G."/>
            <person name="Phillippy A.M."/>
            <person name="Ponting C.P."/>
            <person name="Pop M."/>
            <person name="Porcelli D."/>
            <person name="Powell J.R."/>
            <person name="Prohaska S."/>
            <person name="Pruitt K."/>
            <person name="Puig M."/>
            <person name="Quesneville H."/>
            <person name="Ram K.R."/>
            <person name="Rand D."/>
            <person name="Rasmussen M.D."/>
            <person name="Reed L.K."/>
            <person name="Reenan R."/>
            <person name="Reily A."/>
            <person name="Remington K.A."/>
            <person name="Rieger T.T."/>
            <person name="Ritchie M.G."/>
            <person name="Robin C."/>
            <person name="Rogers Y.H."/>
            <person name="Rohde C."/>
            <person name="Rozas J."/>
            <person name="Rubenfield M.J."/>
            <person name="Ruiz A."/>
            <person name="Russo S."/>
            <person name="Salzberg S.L."/>
            <person name="Sanchez-Gracia A."/>
            <person name="Saranga D.J."/>
            <person name="Sato H."/>
            <person name="Schaeffer S.W."/>
            <person name="Schatz M.C."/>
            <person name="Schlenke T."/>
            <person name="Schwartz R."/>
            <person name="Segarra C."/>
            <person name="Singh R.S."/>
            <person name="Sirot L."/>
            <person name="Sirota M."/>
            <person name="Sisneros N.B."/>
            <person name="Smith C.D."/>
            <person name="Smith T.F."/>
            <person name="Spieth J."/>
            <person name="Stage D.E."/>
            <person name="Stark A."/>
            <person name="Stephan W."/>
            <person name="Strausberg R.L."/>
            <person name="Strempel S."/>
            <person name="Sturgill D."/>
            <person name="Sutton G."/>
            <person name="Sutton G.G."/>
            <person name="Tao W."/>
            <person name="Teichmann S."/>
            <person name="Tobari Y.N."/>
            <person name="Tomimura Y."/>
            <person name="Tsolas J.M."/>
            <person name="Valente V.L."/>
            <person name="Venter E."/>
            <person name="Venter J.C."/>
            <person name="Vicario S."/>
            <person name="Vieira F.G."/>
            <person name="Vilella A.J."/>
            <person name="Villasante A."/>
            <person name="Walenz B."/>
            <person name="Wang J."/>
            <person name="Wasserman M."/>
            <person name="Watts T."/>
            <person name="Wilson D."/>
            <person name="Wilson R.K."/>
            <person name="Wing R.A."/>
            <person name="Wolfner M.F."/>
            <person name="Wong A."/>
            <person name="Wong G.K."/>
            <person name="Wu C.I."/>
            <person name="Wu G."/>
            <person name="Yamamoto D."/>
            <person name="Yang H.P."/>
            <person name="Yang S.P."/>
            <person name="Yorke J.A."/>
            <person name="Yoshida K."/>
            <person name="Zdobnov E."/>
            <person name="Zhang P."/>
            <person name="Zhang Y."/>
            <person name="Zimin A.V."/>
            <person name="Baldwin J."/>
            <person name="Abdouelleil A."/>
            <person name="Abdulkadir J."/>
            <person name="Abebe A."/>
            <person name="Abera B."/>
            <person name="Abreu J."/>
            <person name="Acer S.C."/>
            <person name="Aftuck L."/>
            <person name="Alexander A."/>
            <person name="An P."/>
            <person name="Anderson E."/>
            <person name="Anderson S."/>
            <person name="Arachi H."/>
            <person name="Azer M."/>
            <person name="Bachantsang P."/>
            <person name="Barry A."/>
            <person name="Bayul T."/>
            <person name="Berlin A."/>
            <person name="Bessette D."/>
            <person name="Bloom T."/>
            <person name="Blye J."/>
            <person name="Boguslavskiy L."/>
            <person name="Bonnet C."/>
            <person name="Boukhgalter B."/>
            <person name="Bourzgui I."/>
            <person name="Brown A."/>
            <person name="Cahill P."/>
            <person name="Channer S."/>
            <person name="Cheshatsang Y."/>
            <person name="Chuda L."/>
            <person name="Citroen M."/>
            <person name="Collymore A."/>
            <person name="Cooke P."/>
            <person name="Costello M."/>
            <person name="D'Aco K."/>
            <person name="Daza R."/>
            <person name="De Haan G."/>
            <person name="DeGray S."/>
            <person name="DeMaso C."/>
            <person name="Dhargay N."/>
            <person name="Dooley K."/>
            <person name="Dooley E."/>
            <person name="Doricent M."/>
            <person name="Dorje P."/>
            <person name="Dorjee K."/>
            <person name="Dupes A."/>
            <person name="Elong R."/>
            <person name="Falk J."/>
            <person name="Farina A."/>
            <person name="Faro S."/>
            <person name="Ferguson D."/>
            <person name="Fisher S."/>
            <person name="Foley C.D."/>
            <person name="Franke A."/>
            <person name="Friedrich D."/>
            <person name="Gadbois L."/>
            <person name="Gearin G."/>
            <person name="Gearin C.R."/>
            <person name="Giannoukos G."/>
            <person name="Goode T."/>
            <person name="Graham J."/>
            <person name="Grandbois E."/>
            <person name="Grewal S."/>
            <person name="Gyaltsen K."/>
            <person name="Hafez N."/>
            <person name="Hagos B."/>
            <person name="Hall J."/>
            <person name="Henson C."/>
            <person name="Hollinger A."/>
            <person name="Honan T."/>
            <person name="Huard M.D."/>
            <person name="Hughes L."/>
            <person name="Hurhula B."/>
            <person name="Husby M.E."/>
            <person name="Kamat A."/>
            <person name="Kanga B."/>
            <person name="Kashin S."/>
            <person name="Khazanovich D."/>
            <person name="Kisner P."/>
            <person name="Lance K."/>
            <person name="Lara M."/>
            <person name="Lee W."/>
            <person name="Lennon N."/>
            <person name="Letendre F."/>
            <person name="LeVine R."/>
            <person name="Lipovsky A."/>
            <person name="Liu X."/>
            <person name="Liu J."/>
            <person name="Liu S."/>
            <person name="Lokyitsang T."/>
            <person name="Lokyitsang Y."/>
            <person name="Lubonja R."/>
            <person name="Lui A."/>
            <person name="MacDonald P."/>
            <person name="Magnisalis V."/>
            <person name="Maru K."/>
            <person name="Matthews C."/>
            <person name="McCusker W."/>
            <person name="McDonough S."/>
            <person name="Mehta T."/>
            <person name="Meldrim J."/>
            <person name="Meneus L."/>
            <person name="Mihai O."/>
            <person name="Mihalev A."/>
            <person name="Mihova T."/>
            <person name="Mittelman R."/>
            <person name="Mlenga V."/>
            <person name="Montmayeur A."/>
            <person name="Mulrain L."/>
            <person name="Navidi A."/>
            <person name="Naylor J."/>
            <person name="Negash T."/>
            <person name="Nguyen T."/>
            <person name="Nguyen N."/>
            <person name="Nicol R."/>
            <person name="Norbu C."/>
            <person name="Norbu N."/>
            <person name="Novod N."/>
            <person name="O'Neill B."/>
            <person name="Osman S."/>
            <person name="Markiewicz E."/>
            <person name="Oyono O.L."/>
            <person name="Patti C."/>
            <person name="Phunkhang P."/>
            <person name="Pierre F."/>
            <person name="Priest M."/>
            <person name="Raghuraman S."/>
            <person name="Rege F."/>
            <person name="Reyes R."/>
            <person name="Rise C."/>
            <person name="Rogov P."/>
            <person name="Ross K."/>
            <person name="Ryan E."/>
            <person name="Settipalli S."/>
            <person name="Shea T."/>
            <person name="Sherpa N."/>
            <person name="Shi L."/>
            <person name="Shih D."/>
            <person name="Sparrow T."/>
            <person name="Spaulding J."/>
            <person name="Stalker J."/>
            <person name="Stange-Thomann N."/>
            <person name="Stavropoulos S."/>
            <person name="Stone C."/>
            <person name="Strader C."/>
            <person name="Tesfaye S."/>
            <person name="Thomson T."/>
            <person name="Thoulutsang Y."/>
            <person name="Thoulutsang D."/>
            <person name="Topham K."/>
            <person name="Topping I."/>
            <person name="Tsamla T."/>
            <person name="Vassiliev H."/>
            <person name="Vo A."/>
            <person name="Wangchuk T."/>
            <person name="Wangdi T."/>
            <person name="Weiand M."/>
            <person name="Wilkinson J."/>
            <person name="Wilson A."/>
            <person name="Yadav S."/>
            <person name="Young G."/>
            <person name="Yu Q."/>
            <person name="Zembek L."/>
            <person name="Zhong D."/>
            <person name="Zimmer A."/>
            <person name="Zwirko Z."/>
            <person name="Jaffe D.B."/>
            <person name="Alvarez P."/>
            <person name="Brockman W."/>
            <person name="Butler J."/>
            <person name="Chin C."/>
            <person name="Gnerre S."/>
            <person name="Grabherr M."/>
            <person name="Kleber M."/>
            <person name="Mauceli E."/>
            <person name="MacCallum I."/>
        </authorList>
    </citation>
    <scope>NUCLEOTIDE SEQUENCE [LARGE SCALE GENOMIC DNA]</scope>
    <source>
        <strain evidence="9">Tucson 15010-1051.87</strain>
    </source>
</reference>
<dbReference type="InterPro" id="IPR037725">
    <property type="entry name" value="C2F_Ferlin"/>
</dbReference>
<feature type="transmembrane region" description="Helical" evidence="6">
    <location>
        <begin position="1604"/>
        <end position="1625"/>
    </location>
</feature>
<sequence>MNHMDDCFAGARQDFLICITVHKAAETGVPVGELYVKISLDKMSKNTKTQANSENPFFNEYFVFEFNCTLTELLRLTVLFELKKYMIYKKNVLVGELMIDLHSVWNQPNHSYFKRWGRLELPIGEHTPEHGNREMGGYLQIDLAIVSQHSALKTGLGPDQDGAADAVVKWPTHHDFDDIKGNLLEDTDSDTLSNIRYFISFFRGIFTKKSSYLIQVSFAGFKGKTHVAKNTLTPVWNQEISFAWVYPSLAQRFLILVIMQEHLQWKCVAEYEMSFEDIAFNDKPSFGPTYLHLYDPVSPMSYVGRLLMELRSETLAEGQPTHVLISQSVPAPTNWTDKPFIVEFLPILGDQIHSTASQYKFMVRLAESVSNVLEGPLKTPPGKFHSMMHTKCFRQESPFHSCLLDVNLPDNRIKFEADFFMIDIVNYMRSELTVFKTFQLKFPDRLQHQAKCLKHIINSTLEKILDSVQLHRFDYDLGAECTSWDVNRQQYLLEYFKKVPRELRALRQKLKSSYPEHLHATIGDIVNDLNRVIGEISALSNLMHVQDDWPELLLSLHAGGKEIGVCRLNAKHFLSLQKREVNQANNHCWKVKSFLFKSPNCLHNCANCGCNVGIVLGCVSIVPERERHEFFSCIAGEWASPEPMAWLPNVVQTFFRCHVYVHQAKVRPSGMENRIICDGHVRVVFAAQAAETHTTPGTCSPIWDAVITIKGLTLPGSISWYLQNPPMIGVELFNSEYDAVGSGHIVVSVIADDNDMENSRGDESRCWGRSPVHKMKKLKNVSPPPLKWVSMAKNGMVQAEVLMSVEFKELVGDSQANGDKQSELIVGIPPAIRPNVLNYILEVIFIGLRNYTKMGMTMAGKRRAKVIMADLVLSSGLSTSRVRNSINFLVAYASGVVSLPDQQEYWPAMIATDVMVNTFCNESTLGAALIPPSPSYLQKQRRCRRRSGESSAATSTVIVDGDDDLVMEETDDDKEEPPGQVDSYWKRIKIALGLRTAAYANKQALKYEEHTDACDLLDDSRFTWWTKFYNSMYVDPDETAHQCKHRLVIYTTELEQQPQFSFLQDWAVPVPLVHGVKFRKNGPPKEDVYATLKLQIKLTPCQCTAPDEGGGGGDGDMLRPLATAMNPRQQTLIKALTDVFKITVRVYIVQGLQIRPRDWVSDSDSYVRLTLGGKMVSDRAHYVPNQSNPVFGRFFELNTSLPADPILEVAIYDHDKRKDQIIGCTRIDLEDRWQTKHRATVGIPQEYSHIGYNQWRDQALPSQLLNNLCQQRNIQPPYFYGNVIEVDGMLFGDETIISKSEELQERLSLTALKNLDKLPSFGYKLVPEHVETRSLYRDDSPGVVQGKIQMWIELYEQNMFIPPPVDITPMPPVGYEVRVVVKNLRGIQFGDKNIFGKLMSDIYVIGWCQDANKYQATDIHYRSFAGVAAFNWRMIFALKYAPNEDMMVIRRKGGLQGEEIELKKPPIIHLQIWDKDVVTRDEYLGALEVNLSNLPLPYHTERSCQPFPRTRQRINLFNRKTVHGWFPLHDAPESPNGAPNSMGGKIELQVDVCTEAEASNLPAGLGHQPPMALEAPKRPETSFNPLTHPFKSAHLILWPVIRKYVFIGLFVIFVCMGLTLFFANLPNKLMSIPFK</sequence>
<dbReference type="InParanoid" id="A0A0Q9WTK5"/>
<dbReference type="InterPro" id="IPR037721">
    <property type="entry name" value="Ferlin"/>
</dbReference>
<feature type="domain" description="C2" evidence="7">
    <location>
        <begin position="1123"/>
        <end position="1242"/>
    </location>
</feature>
<dbReference type="InterPro" id="IPR037724">
    <property type="entry name" value="C2E_Ferlin"/>
</dbReference>
<keyword evidence="2 6" id="KW-0812">Transmembrane</keyword>
<feature type="domain" description="C2" evidence="7">
    <location>
        <begin position="1361"/>
        <end position="1504"/>
    </location>
</feature>
<evidence type="ECO:0000256" key="1">
    <source>
        <dbReference type="ARBA" id="ARBA00004167"/>
    </source>
</evidence>
<dbReference type="SMART" id="SM00239">
    <property type="entry name" value="C2"/>
    <property type="match status" value="4"/>
</dbReference>
<dbReference type="CDD" id="cd08374">
    <property type="entry name" value="C2F_Ferlin"/>
    <property type="match status" value="1"/>
</dbReference>
<keyword evidence="3" id="KW-0677">Repeat</keyword>
<dbReference type="SMART" id="SM01202">
    <property type="entry name" value="FerI"/>
    <property type="match status" value="1"/>
</dbReference>
<dbReference type="InterPro" id="IPR037723">
    <property type="entry name" value="C2D_Ferlin"/>
</dbReference>
<evidence type="ECO:0000313" key="8">
    <source>
        <dbReference type="EMBL" id="KRF84196.1"/>
    </source>
</evidence>
<dbReference type="EMBL" id="CH940647">
    <property type="protein sequence ID" value="KRF84196.1"/>
    <property type="molecule type" value="Genomic_DNA"/>
</dbReference>
<dbReference type="InterPro" id="IPR032362">
    <property type="entry name" value="Ferlin_C"/>
</dbReference>
<dbReference type="FunCoup" id="A0A0Q9WTK5">
    <property type="interactions" value="39"/>
</dbReference>
<evidence type="ECO:0000256" key="5">
    <source>
        <dbReference type="ARBA" id="ARBA00023136"/>
    </source>
</evidence>
<comment type="subcellular location">
    <subcellularLocation>
        <location evidence="1">Membrane</location>
        <topology evidence="1">Single-pass membrane protein</topology>
    </subcellularLocation>
</comment>
<keyword evidence="4 6" id="KW-1133">Transmembrane helix</keyword>
<protein>
    <submittedName>
        <fullName evidence="8">Uncharacterized protein, isoform B</fullName>
    </submittedName>
</protein>
<dbReference type="PROSITE" id="PS50004">
    <property type="entry name" value="C2"/>
    <property type="match status" value="3"/>
</dbReference>
<dbReference type="GO" id="GO:0016020">
    <property type="term" value="C:membrane"/>
    <property type="evidence" value="ECO:0007669"/>
    <property type="project" value="UniProtKB-SubCell"/>
</dbReference>